<name>A0A834VX05_9FABA</name>
<comment type="caution">
    <text evidence="2">The sequence shown here is derived from an EMBL/GenBank/DDBJ whole genome shotgun (WGS) entry which is preliminary data.</text>
</comment>
<reference evidence="2" key="1">
    <citation type="submission" date="2020-09" db="EMBL/GenBank/DDBJ databases">
        <title>Genome-Enabled Discovery of Anthraquinone Biosynthesis in Senna tora.</title>
        <authorList>
            <person name="Kang S.-H."/>
            <person name="Pandey R.P."/>
            <person name="Lee C.-M."/>
            <person name="Sim J.-S."/>
            <person name="Jeong J.-T."/>
            <person name="Choi B.-S."/>
            <person name="Jung M."/>
            <person name="Ginzburg D."/>
            <person name="Zhao K."/>
            <person name="Won S.Y."/>
            <person name="Oh T.-J."/>
            <person name="Yu Y."/>
            <person name="Kim N.-H."/>
            <person name="Lee O.R."/>
            <person name="Lee T.-H."/>
            <person name="Bashyal P."/>
            <person name="Kim T.-S."/>
            <person name="Lee W.-H."/>
            <person name="Kawkins C."/>
            <person name="Kim C.-K."/>
            <person name="Kim J.S."/>
            <person name="Ahn B.O."/>
            <person name="Rhee S.Y."/>
            <person name="Sohng J.K."/>
        </authorList>
    </citation>
    <scope>NUCLEOTIDE SEQUENCE</scope>
    <source>
        <tissue evidence="2">Leaf</tissue>
    </source>
</reference>
<evidence type="ECO:0000313" key="3">
    <source>
        <dbReference type="Proteomes" id="UP000634136"/>
    </source>
</evidence>
<dbReference type="AlphaFoldDB" id="A0A834VX05"/>
<sequence length="89" mass="10179">MAVMMIKEHDLIESFRDMSLTWEVQSGRLLSSERQTKEAKKTQKPKSRNRSSFGGDRTEKKNNHVVVLNAAHRRPRRCSLLAAAVVLSE</sequence>
<evidence type="ECO:0000256" key="1">
    <source>
        <dbReference type="SAM" id="MobiDB-lite"/>
    </source>
</evidence>
<accession>A0A834VX05</accession>
<dbReference type="Proteomes" id="UP000634136">
    <property type="component" value="Unassembled WGS sequence"/>
</dbReference>
<keyword evidence="3" id="KW-1185">Reference proteome</keyword>
<evidence type="ECO:0000313" key="2">
    <source>
        <dbReference type="EMBL" id="KAF7800838.1"/>
    </source>
</evidence>
<feature type="region of interest" description="Disordered" evidence="1">
    <location>
        <begin position="31"/>
        <end position="63"/>
    </location>
</feature>
<protein>
    <submittedName>
        <fullName evidence="2">Uncharacterized protein</fullName>
    </submittedName>
</protein>
<gene>
    <name evidence="2" type="ORF">G2W53_044681</name>
</gene>
<dbReference type="EMBL" id="JAAIUW010000147">
    <property type="protein sequence ID" value="KAF7800838.1"/>
    <property type="molecule type" value="Genomic_DNA"/>
</dbReference>
<proteinExistence type="predicted"/>
<organism evidence="2 3">
    <name type="scientific">Senna tora</name>
    <dbReference type="NCBI Taxonomy" id="362788"/>
    <lineage>
        <taxon>Eukaryota</taxon>
        <taxon>Viridiplantae</taxon>
        <taxon>Streptophyta</taxon>
        <taxon>Embryophyta</taxon>
        <taxon>Tracheophyta</taxon>
        <taxon>Spermatophyta</taxon>
        <taxon>Magnoliopsida</taxon>
        <taxon>eudicotyledons</taxon>
        <taxon>Gunneridae</taxon>
        <taxon>Pentapetalae</taxon>
        <taxon>rosids</taxon>
        <taxon>fabids</taxon>
        <taxon>Fabales</taxon>
        <taxon>Fabaceae</taxon>
        <taxon>Caesalpinioideae</taxon>
        <taxon>Cassia clade</taxon>
        <taxon>Senna</taxon>
    </lineage>
</organism>